<feature type="repeat" description="PPR" evidence="3">
    <location>
        <begin position="451"/>
        <end position="485"/>
    </location>
</feature>
<dbReference type="InterPro" id="IPR011990">
    <property type="entry name" value="TPR-like_helical_dom_sf"/>
</dbReference>
<sequence length="716" mass="80948">MSVGGLMSILDVAVTQGVAEARARIFTHVLNPTGQKCPLCSLKPLAYSFFRVLNGLGTYNHLIPSKFPSSSYSTHCHFSFHAKALNQPIEVEPRNYDEFSSHNERESGNESEPPISDNIFKSGSKMGTYKLGDSTFYSIIEKYANLSDFKSLEKVLHRMRLEERAFLERSFIVMFKAYGKAHLPEKAIELFDQMSKLFQCKRTVKSFNSVLNVIIKEGLYHRALEFSNHVVNEKHINISPNVLTFNLIIKAKCKLGLVDDAIEVLREMPVRKCVPDVYTYCTLIDGLCKEGRIDEAVSLLDEMQIDGCFPSTITYNILICGLCRKGDLSRAVKLVDNMFLKGCAPNEVTYNTLIHGLCLKGRLEKAASLLDRMVLSKCVPNEVTYGTIINGLVKEGRAMDGVRILVLMEERGYQVNVHVYSALLSGLFKEGKSEEAMKLFKKMNDNGSQLNTVVYSVLVDGLCREQKPDEAAKILHEMVIKGCRPNAFTYSSLMKGFFDTGDSHKAIELWEDMNKNNCIQNVVCYSVLICGLSKNGKFREAMMVWTQMLRRGCKPDVVTYSSMLHGLCNAGLLEEALKLYHEMLYQEPNSQPDIVTYNILLNSLCKQNCISRAIDLLNTMLDRGCDPDLVTCNIFLTTVREKLDPPQDGRDFLDELVVRLFKRQRVSGASEIMQVMLQKLLPPKASTWTGIIQQLCKTNRIHAAIERCWRNLYADF</sequence>
<accession>A0AAV8SWP1</accession>
<keyword evidence="2" id="KW-0677">Repeat</keyword>
<feature type="repeat" description="PPR" evidence="3">
    <location>
        <begin position="311"/>
        <end position="345"/>
    </location>
</feature>
<feature type="repeat" description="PPR" evidence="3">
    <location>
        <begin position="486"/>
        <end position="520"/>
    </location>
</feature>
<protein>
    <recommendedName>
        <fullName evidence="7">Pentatricopeptide repeat-containing protein</fullName>
    </recommendedName>
</protein>
<comment type="similarity">
    <text evidence="1">Belongs to the PPR family. P subfamily.</text>
</comment>
<evidence type="ECO:0000256" key="1">
    <source>
        <dbReference type="ARBA" id="ARBA00007626"/>
    </source>
</evidence>
<dbReference type="InterPro" id="IPR002885">
    <property type="entry name" value="PPR_rpt"/>
</dbReference>
<feature type="repeat" description="PPR" evidence="3">
    <location>
        <begin position="416"/>
        <end position="450"/>
    </location>
</feature>
<feature type="repeat" description="PPR" evidence="3">
    <location>
        <begin position="593"/>
        <end position="627"/>
    </location>
</feature>
<dbReference type="PROSITE" id="PS51375">
    <property type="entry name" value="PPR"/>
    <property type="match status" value="11"/>
</dbReference>
<dbReference type="Proteomes" id="UP001159364">
    <property type="component" value="Linkage Group LG07"/>
</dbReference>
<dbReference type="Gene3D" id="1.25.40.10">
    <property type="entry name" value="Tetratricopeptide repeat domain"/>
    <property type="match status" value="6"/>
</dbReference>
<feature type="repeat" description="PPR" evidence="3">
    <location>
        <begin position="276"/>
        <end position="310"/>
    </location>
</feature>
<proteinExistence type="inferred from homology"/>
<feature type="compositionally biased region" description="Basic and acidic residues" evidence="4">
    <location>
        <begin position="97"/>
        <end position="108"/>
    </location>
</feature>
<feature type="repeat" description="PPR" evidence="3">
    <location>
        <begin position="556"/>
        <end position="590"/>
    </location>
</feature>
<keyword evidence="6" id="KW-1185">Reference proteome</keyword>
<evidence type="ECO:0000256" key="3">
    <source>
        <dbReference type="PROSITE-ProRule" id="PRU00708"/>
    </source>
</evidence>
<evidence type="ECO:0000256" key="2">
    <source>
        <dbReference type="ARBA" id="ARBA00022737"/>
    </source>
</evidence>
<feature type="repeat" description="PPR" evidence="3">
    <location>
        <begin position="381"/>
        <end position="415"/>
    </location>
</feature>
<dbReference type="AlphaFoldDB" id="A0AAV8SWP1"/>
<evidence type="ECO:0000313" key="6">
    <source>
        <dbReference type="Proteomes" id="UP001159364"/>
    </source>
</evidence>
<dbReference type="Pfam" id="PF13041">
    <property type="entry name" value="PPR_2"/>
    <property type="match status" value="6"/>
</dbReference>
<feature type="region of interest" description="Disordered" evidence="4">
    <location>
        <begin position="97"/>
        <end position="117"/>
    </location>
</feature>
<feature type="repeat" description="PPR" evidence="3">
    <location>
        <begin position="346"/>
        <end position="380"/>
    </location>
</feature>
<name>A0AAV8SWP1_9ROSI</name>
<comment type="caution">
    <text evidence="5">The sequence shown here is derived from an EMBL/GenBank/DDBJ whole genome shotgun (WGS) entry which is preliminary data.</text>
</comment>
<evidence type="ECO:0000313" key="5">
    <source>
        <dbReference type="EMBL" id="KAJ8758807.1"/>
    </source>
</evidence>
<feature type="repeat" description="PPR" evidence="3">
    <location>
        <begin position="241"/>
        <end position="275"/>
    </location>
</feature>
<dbReference type="Pfam" id="PF01535">
    <property type="entry name" value="PPR"/>
    <property type="match status" value="1"/>
</dbReference>
<evidence type="ECO:0008006" key="7">
    <source>
        <dbReference type="Google" id="ProtNLM"/>
    </source>
</evidence>
<dbReference type="SUPFAM" id="SSF81901">
    <property type="entry name" value="HCP-like"/>
    <property type="match status" value="1"/>
</dbReference>
<dbReference type="FunFam" id="1.25.40.10:FF:000294">
    <property type="entry name" value="Pentatricopeptide repeat-containing protein At1g09900"/>
    <property type="match status" value="1"/>
</dbReference>
<dbReference type="NCBIfam" id="TIGR00756">
    <property type="entry name" value="PPR"/>
    <property type="match status" value="12"/>
</dbReference>
<dbReference type="EMBL" id="JAIWQS010000007">
    <property type="protein sequence ID" value="KAJ8758807.1"/>
    <property type="molecule type" value="Genomic_DNA"/>
</dbReference>
<organism evidence="5 6">
    <name type="scientific">Erythroxylum novogranatense</name>
    <dbReference type="NCBI Taxonomy" id="1862640"/>
    <lineage>
        <taxon>Eukaryota</taxon>
        <taxon>Viridiplantae</taxon>
        <taxon>Streptophyta</taxon>
        <taxon>Embryophyta</taxon>
        <taxon>Tracheophyta</taxon>
        <taxon>Spermatophyta</taxon>
        <taxon>Magnoliopsida</taxon>
        <taxon>eudicotyledons</taxon>
        <taxon>Gunneridae</taxon>
        <taxon>Pentapetalae</taxon>
        <taxon>rosids</taxon>
        <taxon>fabids</taxon>
        <taxon>Malpighiales</taxon>
        <taxon>Erythroxylaceae</taxon>
        <taxon>Erythroxylum</taxon>
    </lineage>
</organism>
<reference evidence="5 6" key="1">
    <citation type="submission" date="2021-09" db="EMBL/GenBank/DDBJ databases">
        <title>Genomic insights and catalytic innovation underlie evolution of tropane alkaloids biosynthesis.</title>
        <authorList>
            <person name="Wang Y.-J."/>
            <person name="Tian T."/>
            <person name="Huang J.-P."/>
            <person name="Huang S.-X."/>
        </authorList>
    </citation>
    <scope>NUCLEOTIDE SEQUENCE [LARGE SCALE GENOMIC DNA]</scope>
    <source>
        <strain evidence="5">KIB-2018</strain>
        <tissue evidence="5">Leaf</tissue>
    </source>
</reference>
<feature type="repeat" description="PPR" evidence="3">
    <location>
        <begin position="521"/>
        <end position="555"/>
    </location>
</feature>
<evidence type="ECO:0000256" key="4">
    <source>
        <dbReference type="SAM" id="MobiDB-lite"/>
    </source>
</evidence>
<gene>
    <name evidence="5" type="ORF">K2173_000528</name>
</gene>
<dbReference type="PANTHER" id="PTHR47941">
    <property type="entry name" value="PENTATRICOPEPTIDE REPEAT-CONTAINING PROTEIN 3, MITOCHONDRIAL"/>
    <property type="match status" value="1"/>
</dbReference>